<dbReference type="PANTHER" id="PTHR43792:SF8">
    <property type="entry name" value="[RIBOSOMAL PROTEIN US5]-ALANINE N-ACETYLTRANSFERASE"/>
    <property type="match status" value="1"/>
</dbReference>
<comment type="caution">
    <text evidence="5">The sequence shown here is derived from an EMBL/GenBank/DDBJ whole genome shotgun (WGS) entry which is preliminary data.</text>
</comment>
<proteinExistence type="inferred from homology"/>
<evidence type="ECO:0000313" key="5">
    <source>
        <dbReference type="EMBL" id="TWH94721.1"/>
    </source>
</evidence>
<dbReference type="EMBL" id="VLKM01000005">
    <property type="protein sequence ID" value="TWH94721.1"/>
    <property type="molecule type" value="Genomic_DNA"/>
</dbReference>
<dbReference type="Pfam" id="PF13302">
    <property type="entry name" value="Acetyltransf_3"/>
    <property type="match status" value="1"/>
</dbReference>
<dbReference type="RefSeq" id="WP_133608934.1">
    <property type="nucleotide sequence ID" value="NZ_SNZC01000002.1"/>
</dbReference>
<evidence type="ECO:0000256" key="2">
    <source>
        <dbReference type="ARBA" id="ARBA00023315"/>
    </source>
</evidence>
<evidence type="ECO:0000259" key="4">
    <source>
        <dbReference type="Pfam" id="PF13302"/>
    </source>
</evidence>
<keyword evidence="1 5" id="KW-0808">Transferase</keyword>
<evidence type="ECO:0000313" key="6">
    <source>
        <dbReference type="Proteomes" id="UP000315312"/>
    </source>
</evidence>
<dbReference type="Gene3D" id="3.40.630.30">
    <property type="match status" value="1"/>
</dbReference>
<evidence type="ECO:0000256" key="1">
    <source>
        <dbReference type="ARBA" id="ARBA00022679"/>
    </source>
</evidence>
<accession>A0A562KH62</accession>
<dbReference type="Proteomes" id="UP000315312">
    <property type="component" value="Unassembled WGS sequence"/>
</dbReference>
<dbReference type="OrthoDB" id="883856at2"/>
<dbReference type="InterPro" id="IPR000182">
    <property type="entry name" value="GNAT_dom"/>
</dbReference>
<dbReference type="SUPFAM" id="SSF55729">
    <property type="entry name" value="Acyl-CoA N-acyltransferases (Nat)"/>
    <property type="match status" value="1"/>
</dbReference>
<reference evidence="5 6" key="1">
    <citation type="journal article" date="2015" name="Stand. Genomic Sci.">
        <title>Genomic Encyclopedia of Bacterial and Archaeal Type Strains, Phase III: the genomes of soil and plant-associated and newly described type strains.</title>
        <authorList>
            <person name="Whitman W.B."/>
            <person name="Woyke T."/>
            <person name="Klenk H.P."/>
            <person name="Zhou Y."/>
            <person name="Lilburn T.G."/>
            <person name="Beck B.J."/>
            <person name="De Vos P."/>
            <person name="Vandamme P."/>
            <person name="Eisen J.A."/>
            <person name="Garrity G."/>
            <person name="Hugenholtz P."/>
            <person name="Kyrpides N.C."/>
        </authorList>
    </citation>
    <scope>NUCLEOTIDE SEQUENCE [LARGE SCALE GENOMIC DNA]</scope>
    <source>
        <strain evidence="5 6">CGMCC 1.6844</strain>
    </source>
</reference>
<gene>
    <name evidence="5" type="ORF">IP97_01433</name>
</gene>
<evidence type="ECO:0000256" key="3">
    <source>
        <dbReference type="ARBA" id="ARBA00038502"/>
    </source>
</evidence>
<keyword evidence="6" id="KW-1185">Reference proteome</keyword>
<organism evidence="5 6">
    <name type="scientific">Flavobacterium cheniae</name>
    <dbReference type="NCBI Taxonomy" id="295428"/>
    <lineage>
        <taxon>Bacteria</taxon>
        <taxon>Pseudomonadati</taxon>
        <taxon>Bacteroidota</taxon>
        <taxon>Flavobacteriia</taxon>
        <taxon>Flavobacteriales</taxon>
        <taxon>Flavobacteriaceae</taxon>
        <taxon>Flavobacterium</taxon>
    </lineage>
</organism>
<feature type="domain" description="N-acetyltransferase" evidence="4">
    <location>
        <begin position="11"/>
        <end position="150"/>
    </location>
</feature>
<protein>
    <submittedName>
        <fullName evidence="5">Ribosomal-protein-alanine N-acetyltransferase</fullName>
    </submittedName>
</protein>
<dbReference type="InterPro" id="IPR016181">
    <property type="entry name" value="Acyl_CoA_acyltransferase"/>
</dbReference>
<dbReference type="GO" id="GO:0016747">
    <property type="term" value="F:acyltransferase activity, transferring groups other than amino-acyl groups"/>
    <property type="evidence" value="ECO:0007669"/>
    <property type="project" value="InterPro"/>
</dbReference>
<dbReference type="PANTHER" id="PTHR43792">
    <property type="entry name" value="GNAT FAMILY, PUTATIVE (AFU_ORTHOLOGUE AFUA_3G00765)-RELATED-RELATED"/>
    <property type="match status" value="1"/>
</dbReference>
<keyword evidence="2" id="KW-0012">Acyltransferase</keyword>
<comment type="similarity">
    <text evidence="3">Belongs to the acetyltransferase family. RimJ subfamily.</text>
</comment>
<sequence length="178" mass="20611">MIETDSFHIITLQADDAKSLSEMMVLNFDNFKRYFPITLSKNLSIKDSLSYIEEKRKENVSKSEFTFGIKDVSNSKIAGLIIIKEINWDTKQGEFAYCISSEYENKGWMSKAIARTTKYGFEVLGFNKFQIIAHKTNIGSCKVAEKCGFTWKRTLLNEYTPPNETPLDMELYELEHEK</sequence>
<dbReference type="InterPro" id="IPR051531">
    <property type="entry name" value="N-acetyltransferase"/>
</dbReference>
<dbReference type="AlphaFoldDB" id="A0A562KH62"/>
<name>A0A562KH62_9FLAO</name>